<protein>
    <submittedName>
        <fullName evidence="1">Uncharacterized protein</fullName>
    </submittedName>
</protein>
<gene>
    <name evidence="1" type="ORF">LCGC14_1995370</name>
</gene>
<dbReference type="EMBL" id="LAZR01022580">
    <property type="protein sequence ID" value="KKL81378.1"/>
    <property type="molecule type" value="Genomic_DNA"/>
</dbReference>
<name>A0A0F9F537_9ZZZZ</name>
<evidence type="ECO:0000313" key="1">
    <source>
        <dbReference type="EMBL" id="KKL81378.1"/>
    </source>
</evidence>
<comment type="caution">
    <text evidence="1">The sequence shown here is derived from an EMBL/GenBank/DDBJ whole genome shotgun (WGS) entry which is preliminary data.</text>
</comment>
<organism evidence="1">
    <name type="scientific">marine sediment metagenome</name>
    <dbReference type="NCBI Taxonomy" id="412755"/>
    <lineage>
        <taxon>unclassified sequences</taxon>
        <taxon>metagenomes</taxon>
        <taxon>ecological metagenomes</taxon>
    </lineage>
</organism>
<accession>A0A0F9F537</accession>
<sequence length="61" mass="6976">MMAKKEKCLMGWDYATCTKERFALLDKCKCKVCMDMKKAASIAAKHLADHIDQQIMDSYNA</sequence>
<dbReference type="AlphaFoldDB" id="A0A0F9F537"/>
<reference evidence="1" key="1">
    <citation type="journal article" date="2015" name="Nature">
        <title>Complex archaea that bridge the gap between prokaryotes and eukaryotes.</title>
        <authorList>
            <person name="Spang A."/>
            <person name="Saw J.H."/>
            <person name="Jorgensen S.L."/>
            <person name="Zaremba-Niedzwiedzka K."/>
            <person name="Martijn J."/>
            <person name="Lind A.E."/>
            <person name="van Eijk R."/>
            <person name="Schleper C."/>
            <person name="Guy L."/>
            <person name="Ettema T.J."/>
        </authorList>
    </citation>
    <scope>NUCLEOTIDE SEQUENCE</scope>
</reference>
<proteinExistence type="predicted"/>